<dbReference type="OrthoDB" id="5241459at2"/>
<keyword evidence="2" id="KW-0808">Transferase</keyword>
<dbReference type="InterPro" id="IPR010610">
    <property type="entry name" value="EryCIII-like_C"/>
</dbReference>
<dbReference type="Pfam" id="PF06722">
    <property type="entry name" value="EryCIII-like_C"/>
    <property type="match status" value="1"/>
</dbReference>
<dbReference type="Gene3D" id="3.40.50.2000">
    <property type="entry name" value="Glycogen Phosphorylase B"/>
    <property type="match status" value="2"/>
</dbReference>
<feature type="domain" description="Erythromycin biosynthesis protein CIII-like C-terminal" evidence="1">
    <location>
        <begin position="259"/>
        <end position="343"/>
    </location>
</feature>
<evidence type="ECO:0000313" key="3">
    <source>
        <dbReference type="Proteomes" id="UP000267536"/>
    </source>
</evidence>
<dbReference type="GO" id="GO:0016757">
    <property type="term" value="F:glycosyltransferase activity"/>
    <property type="evidence" value="ECO:0007669"/>
    <property type="project" value="UniProtKB-ARBA"/>
</dbReference>
<name>A0A3N4GZ06_9ACTN</name>
<keyword evidence="3" id="KW-1185">Reference proteome</keyword>
<proteinExistence type="predicted"/>
<protein>
    <submittedName>
        <fullName evidence="2">Glycosyl transferase</fullName>
    </submittedName>
</protein>
<dbReference type="AlphaFoldDB" id="A0A3N4GZ06"/>
<dbReference type="PANTHER" id="PTHR48050:SF13">
    <property type="entry name" value="STEROL 3-BETA-GLUCOSYLTRANSFERASE UGT80A2"/>
    <property type="match status" value="1"/>
</dbReference>
<dbReference type="InterPro" id="IPR050426">
    <property type="entry name" value="Glycosyltransferase_28"/>
</dbReference>
<dbReference type="SUPFAM" id="SSF53756">
    <property type="entry name" value="UDP-Glycosyltransferase/glycogen phosphorylase"/>
    <property type="match status" value="1"/>
</dbReference>
<dbReference type="EMBL" id="RKMH01000001">
    <property type="protein sequence ID" value="RPA66058.1"/>
    <property type="molecule type" value="Genomic_DNA"/>
</dbReference>
<sequence length="382" mass="38577">MWTGAVWHEVARSRGIDVAELPGLRALATDDDSDAGAKLAARAARMAVGLAPLLAARGTDLVISDVITVGGLWAAELCGIPAIELSPHPLYLPSRGLPPIGAGLSPGGGVGGRLRDIALRTASNVSVRAGERQRATARRGIGLAGLRSGIPRVIATLPALEVSRPDWPPQAHIVGPLLWEPTDAIVEPPSGSGPLVVVAPSTAVIGAADMLTETLAGLAVLASRSPVRVVISSLNPPGSEGFGAPGLSVTAGLGRQDQLVARADVVVCGGGHGLLAKSLSAGVPVVTVPGGGDQWELANRVARQGSGLVVRPVQGHAIADAVATVLGDPGYARAAAAAAASISDVVDPVRVACDVYRRSVAGGDLGRGDRYRTHGGEVPRCD</sequence>
<organism evidence="2 3">
    <name type="scientific">Gordonia oryzae</name>
    <dbReference type="NCBI Taxonomy" id="2487349"/>
    <lineage>
        <taxon>Bacteria</taxon>
        <taxon>Bacillati</taxon>
        <taxon>Actinomycetota</taxon>
        <taxon>Actinomycetes</taxon>
        <taxon>Mycobacteriales</taxon>
        <taxon>Gordoniaceae</taxon>
        <taxon>Gordonia</taxon>
    </lineage>
</organism>
<accession>A0A3N4GZ06</accession>
<comment type="caution">
    <text evidence="2">The sequence shown here is derived from an EMBL/GenBank/DDBJ whole genome shotgun (WGS) entry which is preliminary data.</text>
</comment>
<evidence type="ECO:0000313" key="2">
    <source>
        <dbReference type="EMBL" id="RPA66058.1"/>
    </source>
</evidence>
<gene>
    <name evidence="2" type="ORF">EF294_00140</name>
</gene>
<dbReference type="PANTHER" id="PTHR48050">
    <property type="entry name" value="STEROL 3-BETA-GLUCOSYLTRANSFERASE"/>
    <property type="match status" value="1"/>
</dbReference>
<dbReference type="Proteomes" id="UP000267536">
    <property type="component" value="Unassembled WGS sequence"/>
</dbReference>
<evidence type="ECO:0000259" key="1">
    <source>
        <dbReference type="Pfam" id="PF06722"/>
    </source>
</evidence>
<reference evidence="2 3" key="1">
    <citation type="submission" date="2018-11" db="EMBL/GenBank/DDBJ databases">
        <title>Draft genome sequence of Gordonia sp. RS15-1S isolated from rice stems.</title>
        <authorList>
            <person name="Muangham S."/>
        </authorList>
    </citation>
    <scope>NUCLEOTIDE SEQUENCE [LARGE SCALE GENOMIC DNA]</scope>
    <source>
        <strain evidence="2 3">RS15-1S</strain>
    </source>
</reference>